<dbReference type="Proteomes" id="UP001529510">
    <property type="component" value="Unassembled WGS sequence"/>
</dbReference>
<feature type="chain" id="PRO_5044854663" evidence="2">
    <location>
        <begin position="18"/>
        <end position="69"/>
    </location>
</feature>
<accession>A0ABD0N277</accession>
<proteinExistence type="predicted"/>
<sequence length="69" mass="7122">WLVFPVRLSLVILHTSSSPESQCPLLPPPSPAYHCPPALSSAVAPPQAPPPAALSPNERASPLPGPQSP</sequence>
<feature type="region of interest" description="Disordered" evidence="1">
    <location>
        <begin position="37"/>
        <end position="69"/>
    </location>
</feature>
<gene>
    <name evidence="3" type="ORF">M9458_049633</name>
</gene>
<evidence type="ECO:0000256" key="2">
    <source>
        <dbReference type="SAM" id="SignalP"/>
    </source>
</evidence>
<reference evidence="3 4" key="1">
    <citation type="submission" date="2024-05" db="EMBL/GenBank/DDBJ databases">
        <title>Genome sequencing and assembly of Indian major carp, Cirrhinus mrigala (Hamilton, 1822).</title>
        <authorList>
            <person name="Mohindra V."/>
            <person name="Chowdhury L.M."/>
            <person name="Lal K."/>
            <person name="Jena J.K."/>
        </authorList>
    </citation>
    <scope>NUCLEOTIDE SEQUENCE [LARGE SCALE GENOMIC DNA]</scope>
    <source>
        <strain evidence="3">CM1030</strain>
        <tissue evidence="3">Blood</tissue>
    </source>
</reference>
<dbReference type="AlphaFoldDB" id="A0ABD0N277"/>
<feature type="signal peptide" evidence="2">
    <location>
        <begin position="1"/>
        <end position="17"/>
    </location>
</feature>
<organism evidence="3 4">
    <name type="scientific">Cirrhinus mrigala</name>
    <name type="common">Mrigala</name>
    <dbReference type="NCBI Taxonomy" id="683832"/>
    <lineage>
        <taxon>Eukaryota</taxon>
        <taxon>Metazoa</taxon>
        <taxon>Chordata</taxon>
        <taxon>Craniata</taxon>
        <taxon>Vertebrata</taxon>
        <taxon>Euteleostomi</taxon>
        <taxon>Actinopterygii</taxon>
        <taxon>Neopterygii</taxon>
        <taxon>Teleostei</taxon>
        <taxon>Ostariophysi</taxon>
        <taxon>Cypriniformes</taxon>
        <taxon>Cyprinidae</taxon>
        <taxon>Labeoninae</taxon>
        <taxon>Labeonini</taxon>
        <taxon>Cirrhinus</taxon>
    </lineage>
</organism>
<evidence type="ECO:0000313" key="4">
    <source>
        <dbReference type="Proteomes" id="UP001529510"/>
    </source>
</evidence>
<evidence type="ECO:0000256" key="1">
    <source>
        <dbReference type="SAM" id="MobiDB-lite"/>
    </source>
</evidence>
<keyword evidence="2" id="KW-0732">Signal</keyword>
<protein>
    <submittedName>
        <fullName evidence="3">Uncharacterized protein</fullName>
    </submittedName>
</protein>
<keyword evidence="4" id="KW-1185">Reference proteome</keyword>
<dbReference type="EMBL" id="JAMKFB020000025">
    <property type="protein sequence ID" value="KAL0155370.1"/>
    <property type="molecule type" value="Genomic_DNA"/>
</dbReference>
<feature type="non-terminal residue" evidence="3">
    <location>
        <position position="1"/>
    </location>
</feature>
<evidence type="ECO:0000313" key="3">
    <source>
        <dbReference type="EMBL" id="KAL0155370.1"/>
    </source>
</evidence>
<name>A0ABD0N277_CIRMR</name>
<comment type="caution">
    <text evidence="3">The sequence shown here is derived from an EMBL/GenBank/DDBJ whole genome shotgun (WGS) entry which is preliminary data.</text>
</comment>